<keyword evidence="3" id="KW-1185">Reference proteome</keyword>
<keyword evidence="1" id="KW-0472">Membrane</keyword>
<keyword evidence="1" id="KW-1133">Transmembrane helix</keyword>
<dbReference type="EMBL" id="AP024233">
    <property type="protein sequence ID" value="BCO08853.1"/>
    <property type="molecule type" value="Genomic_DNA"/>
</dbReference>
<evidence type="ECO:0000256" key="1">
    <source>
        <dbReference type="SAM" id="Phobius"/>
    </source>
</evidence>
<feature type="transmembrane region" description="Helical" evidence="1">
    <location>
        <begin position="6"/>
        <end position="28"/>
    </location>
</feature>
<reference evidence="2" key="1">
    <citation type="submission" date="2020-12" db="EMBL/GenBank/DDBJ databases">
        <title>Desulfobium dissulfuricans gen. nov., sp. nov., a novel mesophilic, sulfate-reducing bacterium isolated from a deep-sea hydrothermal vent.</title>
        <authorList>
            <person name="Hashimoto Y."/>
            <person name="Tame A."/>
            <person name="Sawayama S."/>
            <person name="Miyazaki J."/>
            <person name="Takai K."/>
            <person name="Nakagawa S."/>
        </authorList>
    </citation>
    <scope>NUCLEOTIDE SEQUENCE</scope>
    <source>
        <strain evidence="2">GF1</strain>
    </source>
</reference>
<proteinExistence type="predicted"/>
<sequence>MSAKQFVTILGLSLVTSFLGGLLAVYLISVPSAKAQHAFFDALAVGTPLSGRGEMVRVKGWTVLGQAGVQGGQLTFMPPDGTGFYSIDNPGGHRLRFSGGGRPGQYEYMSISHPGLVRINGTLQVMGAIVDRNGQPFQGRRNLPQIPRAARGGGKDDAAGLSSLQVLRDELNAVWDELEQVRQRVLMTLHIEPFHDHPNRATS</sequence>
<dbReference type="RefSeq" id="WP_267928751.1">
    <property type="nucleotide sequence ID" value="NZ_AP024233.1"/>
</dbReference>
<accession>A0A915TZY1</accession>
<dbReference type="AlphaFoldDB" id="A0A915TZY1"/>
<protein>
    <submittedName>
        <fullName evidence="2">Uncharacterized protein</fullName>
    </submittedName>
</protein>
<organism evidence="2 3">
    <name type="scientific">Desulfolithobacter dissulfuricans</name>
    <dbReference type="NCBI Taxonomy" id="2795293"/>
    <lineage>
        <taxon>Bacteria</taxon>
        <taxon>Pseudomonadati</taxon>
        <taxon>Thermodesulfobacteriota</taxon>
        <taxon>Desulfobulbia</taxon>
        <taxon>Desulfobulbales</taxon>
        <taxon>Desulfobulbaceae</taxon>
        <taxon>Desulfolithobacter</taxon>
    </lineage>
</organism>
<evidence type="ECO:0000313" key="2">
    <source>
        <dbReference type="EMBL" id="BCO08853.1"/>
    </source>
</evidence>
<dbReference type="KEGG" id="ddu:GF1_12290"/>
<dbReference type="Proteomes" id="UP001063350">
    <property type="component" value="Chromosome"/>
</dbReference>
<name>A0A915TZY1_9BACT</name>
<evidence type="ECO:0000313" key="3">
    <source>
        <dbReference type="Proteomes" id="UP001063350"/>
    </source>
</evidence>
<keyword evidence="1" id="KW-0812">Transmembrane</keyword>
<gene>
    <name evidence="2" type="ORF">GF1_12290</name>
</gene>